<evidence type="ECO:0000256" key="8">
    <source>
        <dbReference type="ARBA" id="ARBA00022840"/>
    </source>
</evidence>
<evidence type="ECO:0000256" key="9">
    <source>
        <dbReference type="SAM" id="MobiDB-lite"/>
    </source>
</evidence>
<evidence type="ECO:0000256" key="2">
    <source>
        <dbReference type="ARBA" id="ARBA00011003"/>
    </source>
</evidence>
<dbReference type="AlphaFoldDB" id="A0A0D2A252"/>
<feature type="domain" description="Clp1 P-loop" evidence="10">
    <location>
        <begin position="155"/>
        <end position="352"/>
    </location>
</feature>
<evidence type="ECO:0000313" key="12">
    <source>
        <dbReference type="Proteomes" id="UP000053259"/>
    </source>
</evidence>
<dbReference type="PANTHER" id="PTHR12755:SF3">
    <property type="entry name" value="POLYNUCLEOTIDE 5'-HYDROXYL-KINASE NOL9"/>
    <property type="match status" value="1"/>
</dbReference>
<dbReference type="OrthoDB" id="4054781at2759"/>
<evidence type="ECO:0000256" key="7">
    <source>
        <dbReference type="ARBA" id="ARBA00022777"/>
    </source>
</evidence>
<gene>
    <name evidence="11" type="ORF">PV09_08109</name>
</gene>
<dbReference type="InParanoid" id="A0A0D2A252"/>
<dbReference type="Pfam" id="PF16575">
    <property type="entry name" value="CLP1_P"/>
    <property type="match status" value="1"/>
</dbReference>
<keyword evidence="8" id="KW-0067">ATP-binding</keyword>
<dbReference type="InterPro" id="IPR032319">
    <property type="entry name" value="CLP1_P"/>
</dbReference>
<protein>
    <recommendedName>
        <fullName evidence="4">Polynucleotide 5'-hydroxyl-kinase GRC3</fullName>
    </recommendedName>
    <alternativeName>
        <fullName evidence="3">Polynucleotide 5'-hydroxyl-kinase grc3</fullName>
    </alternativeName>
</protein>
<sequence>MSWKRKASQDPPGKAKRPANQLPADAPKSARSAFLANQNNAGKESPLHNDASSSIDLVSGTSTPSKSNESTTKTRKPMLRPADAYTSNDCSEDSSSSDEEVASDKALDNTGCVADVEGSKIPESQFPQTWKRTRELIAGEILSQRLSGVRILVTGTVGSGKMTFAKYLINSLLAPPESLALQPFKSVAVLDLDPTRATYGPPGHVALFMVNEPLNEPSGFIEVMKTVQRCIPVGLYGQREDPGHFHVAVNELLRSFQQLHTSMPLLIFCPSFERESDRGMDRRTLQALIRTAQANHICCISSKASHVAEAVEAINQSKGPDSTTWEMETLDARAQMTIAQRRSKALRDYFHGSLESSRPDIAGCRSLGHYKPYAISYIQTDGGQTKDILGCFVFGDLPPNHSLMMSRILNGSVVSIAILHNDTEPDQLEIGQTDHIPYFVATDGSNPNPSMLRRANTIGFGLIHSIQRDFGVMYIIAPDHVARRVAEAPPERVILVHGVADSPDWAYADDLEFGSEPCYIGKARKGMRTLKSRRFKKRAGA</sequence>
<evidence type="ECO:0000256" key="4">
    <source>
        <dbReference type="ARBA" id="ARBA00019824"/>
    </source>
</evidence>
<evidence type="ECO:0000259" key="10">
    <source>
        <dbReference type="Pfam" id="PF16575"/>
    </source>
</evidence>
<evidence type="ECO:0000256" key="3">
    <source>
        <dbReference type="ARBA" id="ARBA00018706"/>
    </source>
</evidence>
<dbReference type="PANTHER" id="PTHR12755">
    <property type="entry name" value="CLEAVAGE/POLYADENYLATION FACTOR IA SUBUNIT CLP1P"/>
    <property type="match status" value="1"/>
</dbReference>
<keyword evidence="7" id="KW-0418">Kinase</keyword>
<dbReference type="InterPro" id="IPR045116">
    <property type="entry name" value="Clp1/Grc3"/>
</dbReference>
<organism evidence="11 12">
    <name type="scientific">Verruconis gallopava</name>
    <dbReference type="NCBI Taxonomy" id="253628"/>
    <lineage>
        <taxon>Eukaryota</taxon>
        <taxon>Fungi</taxon>
        <taxon>Dikarya</taxon>
        <taxon>Ascomycota</taxon>
        <taxon>Pezizomycotina</taxon>
        <taxon>Dothideomycetes</taxon>
        <taxon>Pleosporomycetidae</taxon>
        <taxon>Venturiales</taxon>
        <taxon>Sympoventuriaceae</taxon>
        <taxon>Verruconis</taxon>
    </lineage>
</organism>
<dbReference type="Proteomes" id="UP000053259">
    <property type="component" value="Unassembled WGS sequence"/>
</dbReference>
<dbReference type="VEuPathDB" id="FungiDB:PV09_08109"/>
<dbReference type="GO" id="GO:0005524">
    <property type="term" value="F:ATP binding"/>
    <property type="evidence" value="ECO:0007669"/>
    <property type="project" value="UniProtKB-KW"/>
</dbReference>
<accession>A0A0D2A252</accession>
<evidence type="ECO:0000256" key="6">
    <source>
        <dbReference type="ARBA" id="ARBA00022741"/>
    </source>
</evidence>
<comment type="similarity">
    <text evidence="2">Belongs to the Clp1 family. NOL9/GRC3 subfamily.</text>
</comment>
<evidence type="ECO:0000313" key="11">
    <source>
        <dbReference type="EMBL" id="KIW00400.1"/>
    </source>
</evidence>
<name>A0A0D2A252_9PEZI</name>
<feature type="compositionally biased region" description="Acidic residues" evidence="9">
    <location>
        <begin position="90"/>
        <end position="101"/>
    </location>
</feature>
<keyword evidence="12" id="KW-1185">Reference proteome</keyword>
<evidence type="ECO:0000256" key="5">
    <source>
        <dbReference type="ARBA" id="ARBA00022679"/>
    </source>
</evidence>
<dbReference type="RefSeq" id="XP_016210269.1">
    <property type="nucleotide sequence ID" value="XM_016361963.1"/>
</dbReference>
<proteinExistence type="inferred from homology"/>
<dbReference type="Gene3D" id="3.40.50.300">
    <property type="entry name" value="P-loop containing nucleotide triphosphate hydrolases"/>
    <property type="match status" value="1"/>
</dbReference>
<evidence type="ECO:0000256" key="1">
    <source>
        <dbReference type="ARBA" id="ARBA00003798"/>
    </source>
</evidence>
<feature type="compositionally biased region" description="Polar residues" evidence="9">
    <location>
        <begin position="50"/>
        <end position="71"/>
    </location>
</feature>
<dbReference type="InterPro" id="IPR027417">
    <property type="entry name" value="P-loop_NTPase"/>
</dbReference>
<comment type="function">
    <text evidence="1">Polynucleotide 5'-kinase involved in rRNA processing.</text>
</comment>
<keyword evidence="5" id="KW-0808">Transferase</keyword>
<reference evidence="11 12" key="1">
    <citation type="submission" date="2015-01" db="EMBL/GenBank/DDBJ databases">
        <title>The Genome Sequence of Ochroconis gallopava CBS43764.</title>
        <authorList>
            <consortium name="The Broad Institute Genomics Platform"/>
            <person name="Cuomo C."/>
            <person name="de Hoog S."/>
            <person name="Gorbushina A."/>
            <person name="Stielow B."/>
            <person name="Teixiera M."/>
            <person name="Abouelleil A."/>
            <person name="Chapman S.B."/>
            <person name="Priest M."/>
            <person name="Young S.K."/>
            <person name="Wortman J."/>
            <person name="Nusbaum C."/>
            <person name="Birren B."/>
        </authorList>
    </citation>
    <scope>NUCLEOTIDE SEQUENCE [LARGE SCALE GENOMIC DNA]</scope>
    <source>
        <strain evidence="11 12">CBS 43764</strain>
    </source>
</reference>
<dbReference type="STRING" id="253628.A0A0D2A252"/>
<dbReference type="GO" id="GO:0005634">
    <property type="term" value="C:nucleus"/>
    <property type="evidence" value="ECO:0007669"/>
    <property type="project" value="TreeGrafter"/>
</dbReference>
<dbReference type="GO" id="GO:0000448">
    <property type="term" value="P:cleavage in ITS2 between 5.8S rRNA and LSU-rRNA of tricistronic rRNA transcript (SSU-rRNA, 5.8S rRNA, LSU-rRNA)"/>
    <property type="evidence" value="ECO:0007669"/>
    <property type="project" value="TreeGrafter"/>
</dbReference>
<dbReference type="EMBL" id="KN847564">
    <property type="protein sequence ID" value="KIW00400.1"/>
    <property type="molecule type" value="Genomic_DNA"/>
</dbReference>
<dbReference type="GO" id="GO:0051731">
    <property type="term" value="F:polynucleotide 5'-hydroxyl-kinase activity"/>
    <property type="evidence" value="ECO:0007669"/>
    <property type="project" value="InterPro"/>
</dbReference>
<feature type="region of interest" description="Disordered" evidence="9">
    <location>
        <begin position="1"/>
        <end position="106"/>
    </location>
</feature>
<dbReference type="HOGENOM" id="CLU_503622_0_0_1"/>
<keyword evidence="6" id="KW-0547">Nucleotide-binding</keyword>
<dbReference type="GeneID" id="27316082"/>